<protein>
    <submittedName>
        <fullName evidence="2">RHTO0S18e01420g1_1</fullName>
    </submittedName>
</protein>
<proteinExistence type="predicted"/>
<dbReference type="CDD" id="cd01763">
    <property type="entry name" value="Ubl_SUMO_like"/>
    <property type="match status" value="1"/>
</dbReference>
<accession>A0A061BKM6</accession>
<evidence type="ECO:0000256" key="1">
    <source>
        <dbReference type="SAM" id="MobiDB-lite"/>
    </source>
</evidence>
<dbReference type="Gene3D" id="3.10.20.90">
    <property type="entry name" value="Phosphatidylinositol 3-kinase Catalytic Subunit, Chain A, domain 1"/>
    <property type="match status" value="1"/>
</dbReference>
<reference evidence="2" key="1">
    <citation type="journal article" date="2014" name="Genome Announc.">
        <title>Draft genome sequence of Rhodosporidium toruloides CECT1137, an oleaginous yeast of biotechnological interest.</title>
        <authorList>
            <person name="Morin N."/>
            <person name="Calcas X."/>
            <person name="Devillers H."/>
            <person name="Durrens P."/>
            <person name="Sherman D.J."/>
            <person name="Nicaud J.-M."/>
            <person name="Neuveglise C."/>
        </authorList>
    </citation>
    <scope>NUCLEOTIDE SEQUENCE</scope>
    <source>
        <strain evidence="2">CECT1137</strain>
    </source>
</reference>
<feature type="region of interest" description="Disordered" evidence="1">
    <location>
        <begin position="1"/>
        <end position="26"/>
    </location>
</feature>
<dbReference type="AlphaFoldDB" id="A0A061BKM6"/>
<dbReference type="OrthoDB" id="428577at2759"/>
<feature type="compositionally biased region" description="Polar residues" evidence="1">
    <location>
        <begin position="146"/>
        <end position="157"/>
    </location>
</feature>
<evidence type="ECO:0000313" key="2">
    <source>
        <dbReference type="EMBL" id="CDR48500.1"/>
    </source>
</evidence>
<feature type="region of interest" description="Disordered" evidence="1">
    <location>
        <begin position="122"/>
        <end position="158"/>
    </location>
</feature>
<name>A0A061BKM6_RHOTO</name>
<gene>
    <name evidence="2" type="ORF">RHTO0S_18e01420g</name>
</gene>
<feature type="compositionally biased region" description="Low complexity" evidence="1">
    <location>
        <begin position="127"/>
        <end position="139"/>
    </location>
</feature>
<organism evidence="2">
    <name type="scientific">Rhodotorula toruloides</name>
    <name type="common">Yeast</name>
    <name type="synonym">Rhodosporidium toruloides</name>
    <dbReference type="NCBI Taxonomy" id="5286"/>
    <lineage>
        <taxon>Eukaryota</taxon>
        <taxon>Fungi</taxon>
        <taxon>Dikarya</taxon>
        <taxon>Basidiomycota</taxon>
        <taxon>Pucciniomycotina</taxon>
        <taxon>Microbotryomycetes</taxon>
        <taxon>Sporidiobolales</taxon>
        <taxon>Sporidiobolaceae</taxon>
        <taxon>Rhodotorula</taxon>
    </lineage>
</organism>
<sequence>MAPREKGRGRASTSTRNASTSSPKPSLILQRGKRSFLIALPDTFADAIDETRRLFPRLDPDALLLEREVAGFGWVRLTDSGWESEAAALAQNGDGDKPVVLRVEVDVGSGTDEEAAFLPDRKRRRCLSPSPQPSNLLPASERKQRTSASPPHETTPSRYRLRFEGGEQMDDFLFLVKQTAAMSKIVETFANVIGKPRDSFRFCYAGDPVSGQGTFADFQKHHNIDPADQEVALMWCFTQCGGKPVIYLFPPTPLDCAAVSVILTSEWHFSALYPAVDPKKGKQGETSASWTVSAQPDGSLVDVASGLELKYLFWEAEAYKTTAPFPSHFAFDPSNPSLDASNGRALPFAAFLAHLDKTLAALSLHTAARNDFITYWLSHFNRIRDAGQHIGFRFLAQSDYKRAARLDVDPKPDVVSRVFLLFKGVDAVEASEWKKLDEIDWVKEVGVQVNKVTDESLFRVLEWGGMEVV</sequence>
<dbReference type="EMBL" id="LK052953">
    <property type="protein sequence ID" value="CDR48500.1"/>
    <property type="molecule type" value="Genomic_DNA"/>
</dbReference>
<feature type="compositionally biased region" description="Low complexity" evidence="1">
    <location>
        <begin position="10"/>
        <end position="22"/>
    </location>
</feature>